<feature type="compositionally biased region" description="Low complexity" evidence="1">
    <location>
        <begin position="834"/>
        <end position="869"/>
    </location>
</feature>
<feature type="compositionally biased region" description="Basic and acidic residues" evidence="1">
    <location>
        <begin position="192"/>
        <end position="202"/>
    </location>
</feature>
<dbReference type="GO" id="GO:0006406">
    <property type="term" value="P:mRNA export from nucleus"/>
    <property type="evidence" value="ECO:0007669"/>
    <property type="project" value="TreeGrafter"/>
</dbReference>
<organism evidence="3 4">
    <name type="scientific">Gymnopilus dilepis</name>
    <dbReference type="NCBI Taxonomy" id="231916"/>
    <lineage>
        <taxon>Eukaryota</taxon>
        <taxon>Fungi</taxon>
        <taxon>Dikarya</taxon>
        <taxon>Basidiomycota</taxon>
        <taxon>Agaricomycotina</taxon>
        <taxon>Agaricomycetes</taxon>
        <taxon>Agaricomycetidae</taxon>
        <taxon>Agaricales</taxon>
        <taxon>Agaricineae</taxon>
        <taxon>Hymenogastraceae</taxon>
        <taxon>Gymnopilus</taxon>
    </lineage>
</organism>
<feature type="compositionally biased region" description="Gly residues" evidence="1">
    <location>
        <begin position="77"/>
        <end position="88"/>
    </location>
</feature>
<dbReference type="PANTHER" id="PTHR12436">
    <property type="entry name" value="80 KDA MCM3-ASSOCIATED PROTEIN"/>
    <property type="match status" value="1"/>
</dbReference>
<feature type="compositionally biased region" description="Pro residues" evidence="1">
    <location>
        <begin position="821"/>
        <end position="833"/>
    </location>
</feature>
<dbReference type="Gene3D" id="1.25.40.990">
    <property type="match status" value="1"/>
</dbReference>
<dbReference type="GO" id="GO:0005737">
    <property type="term" value="C:cytoplasm"/>
    <property type="evidence" value="ECO:0007669"/>
    <property type="project" value="TreeGrafter"/>
</dbReference>
<dbReference type="InterPro" id="IPR005062">
    <property type="entry name" value="SAC3/GANP/THP3_conserved"/>
</dbReference>
<proteinExistence type="predicted"/>
<feature type="compositionally biased region" description="Low complexity" evidence="1">
    <location>
        <begin position="796"/>
        <end position="820"/>
    </location>
</feature>
<dbReference type="Proteomes" id="UP000284706">
    <property type="component" value="Unassembled WGS sequence"/>
</dbReference>
<feature type="compositionally biased region" description="Polar residues" evidence="1">
    <location>
        <begin position="1473"/>
        <end position="1482"/>
    </location>
</feature>
<gene>
    <name evidence="3" type="ORF">CVT26_000597</name>
</gene>
<dbReference type="OrthoDB" id="264795at2759"/>
<sequence length="1554" mass="171521">MKSRHIPAQTSKQAVTTIAHTWSDILRAPLTIFWPYTALTEDHGGSLSGAGHVVEREIEASGMATMDGPLHPRGGRGRGGAPVDGGSRGRPHSRNKHWSATDGTPRSSTPNHVDSERWERGGHRASGRGRGAARGGGRRFPNVSLRVNNGPAQQTATPPTQVHDTFTEDEAEEDHEEEQQGAEEEEEEDEYPHEIHEPELNTPEEREQFYQELVKAREAERKKAITEGKMDDPLVPKRLEDAITIVGTCMDMCPRFERYRRERENNLFEWETIPGTKRVDHNRAVKMYERAAGDKTLPSDLRPPRVLKRTLDYLFHDLLPRAGFSATFNFIRDRSRAVRNDFTMQHITGPLAIECHDRCARFHILALHFERERPGFSIPLEEQQLMNTLQSLKEFYEDQRGKYQSPTELEMRVYHRLIHIRDQKERHEEIPDWITSHPVFKLTTEFRLHVQRMSAPISKTSKLIVGEEGMQIFGQLASVLSEQGSRVMIYLVACILERLFGKDTIDNIEGIRGDLSIPDIIDGVSTQVEEAQELEAPAAEVYNEADGDADAFLNEGEEEYAEAEVVDEGQVEEPAAALVPAQPSFGQPSAFSALPAPAPNPPPSTSAFSSIVSTPNVFGGQSVFGTPAFAAPKTTSVFGEVTAPAQPIFGTFPTAAKQEAPPPIFPSSSGTSATPPSSGFFTKAPLTPAPTLPATAFDVPAAQPSTSQPAPQPAIFGSPFAGLSFHPLSQGIRKLTCSPTALGPSKPPVTSLNPKAPEFTFTPTQEPKASGPAAFLPAANGGIKAVAQTVPPFPSFTSTTTTAPQPNGFFTQPPTSVTTQTPPPMVFSKPSPPASTSTTPPTTRLSAPPLLKIDTNTSASSTSTSAAPSPKVPPQLPRHQPIPLPSTPTMILEPPNPLLGHIRNSLQLQPSTPSVSPSGSSQEILSPLVIGSPTASTAPPFRNFTPLSTPKSSRIFKPPSPQSRNGKGKAIDMSDIEEVEEMKKRALAFAQKGLLVKQSFKKWLDRTIERAAYHEACRHGDEYREKLQSSGRGPRPSRTASPSDKKRRLSANGVATGASPQKKRVRKRISAAYQPPRTDEELARRLKENHEEHELRWAPGSFLQVIRKRVKTLKPSALKLPWHIWLSLNPESDATAIWLERKFDMPTSGSWVNESVFSIPLSSAGDPASTGYPGVIVFECTPLGEVTDDLEKKYRILDDCSRLREIIKALPEKRHFIPSLLIIHWTEEGQTQSAPDFFDMIKKLVADGVVQSYNVFAMTSATKDLDNKLDNLLSSLDLDLEGKLVQSLSIRGAFKVFEPTFSLFLSEWMENCNTYGRFNWSLYGQVIQVTLRFLNMMSSAIRSLLELSGPEDPLPDFNPSQIDDSESVYEDSLEWLSTLSSRDDARSIAMDIQSHRNIGQDFPARVFLEHLFELTQIRLERLHPFTADRQQPVLISIINSTLQSVKDSMQPHQMKLLQSYNHSVRRSPKRRNYSSVSTSEQGSPGAKRPRLSASVASNTNEDRSVPSTPQMNGHALETPSPTNSTISLANTEGPTVTVAMLRALTRDLKKKYVH</sequence>
<feature type="compositionally biased region" description="Basic residues" evidence="1">
    <location>
        <begin position="1463"/>
        <end position="1472"/>
    </location>
</feature>
<name>A0A409Y280_9AGAR</name>
<feature type="region of interest" description="Disordered" evidence="1">
    <location>
        <begin position="1459"/>
        <end position="1531"/>
    </location>
</feature>
<evidence type="ECO:0000256" key="1">
    <source>
        <dbReference type="SAM" id="MobiDB-lite"/>
    </source>
</evidence>
<evidence type="ECO:0000259" key="2">
    <source>
        <dbReference type="Pfam" id="PF03399"/>
    </source>
</evidence>
<dbReference type="Pfam" id="PF03399">
    <property type="entry name" value="SAC3_GANP"/>
    <property type="match status" value="1"/>
</dbReference>
<protein>
    <recommendedName>
        <fullName evidence="2">SAC3/GANP/THP3 conserved domain-containing protein</fullName>
    </recommendedName>
</protein>
<feature type="domain" description="SAC3/GANP/THP3 conserved" evidence="2">
    <location>
        <begin position="252"/>
        <end position="501"/>
    </location>
</feature>
<comment type="caution">
    <text evidence="3">The sequence shown here is derived from an EMBL/GenBank/DDBJ whole genome shotgun (WGS) entry which is preliminary data.</text>
</comment>
<evidence type="ECO:0000313" key="3">
    <source>
        <dbReference type="EMBL" id="PPQ97115.1"/>
    </source>
</evidence>
<feature type="compositionally biased region" description="Polar residues" evidence="1">
    <location>
        <begin position="145"/>
        <end position="164"/>
    </location>
</feature>
<feature type="region of interest" description="Disordered" evidence="1">
    <location>
        <begin position="796"/>
        <end position="888"/>
    </location>
</feature>
<evidence type="ECO:0000313" key="4">
    <source>
        <dbReference type="Proteomes" id="UP000284706"/>
    </source>
</evidence>
<feature type="region of interest" description="Disordered" evidence="1">
    <location>
        <begin position="1024"/>
        <end position="1081"/>
    </location>
</feature>
<dbReference type="InParanoid" id="A0A409Y280"/>
<dbReference type="EMBL" id="NHYE01001289">
    <property type="protein sequence ID" value="PPQ97115.1"/>
    <property type="molecule type" value="Genomic_DNA"/>
</dbReference>
<dbReference type="STRING" id="231916.A0A409Y280"/>
<dbReference type="PANTHER" id="PTHR12436:SF3">
    <property type="entry name" value="GERMINAL-CENTER ASSOCIATED NUCLEAR PROTEIN"/>
    <property type="match status" value="1"/>
</dbReference>
<keyword evidence="4" id="KW-1185">Reference proteome</keyword>
<feature type="region of interest" description="Disordered" evidence="1">
    <location>
        <begin position="64"/>
        <end position="202"/>
    </location>
</feature>
<feature type="compositionally biased region" description="Polar residues" evidence="1">
    <location>
        <begin position="1519"/>
        <end position="1531"/>
    </location>
</feature>
<feature type="compositionally biased region" description="Polar residues" evidence="1">
    <location>
        <begin position="101"/>
        <end position="112"/>
    </location>
</feature>
<accession>A0A409Y280</accession>
<feature type="compositionally biased region" description="Acidic residues" evidence="1">
    <location>
        <begin position="167"/>
        <end position="191"/>
    </location>
</feature>
<dbReference type="GO" id="GO:0070390">
    <property type="term" value="C:transcription export complex 2"/>
    <property type="evidence" value="ECO:0007669"/>
    <property type="project" value="TreeGrafter"/>
</dbReference>
<feature type="region of interest" description="Disordered" evidence="1">
    <location>
        <begin position="935"/>
        <end position="969"/>
    </location>
</feature>
<dbReference type="InterPro" id="IPR045107">
    <property type="entry name" value="SAC3/GANP/THP3"/>
</dbReference>
<feature type="compositionally biased region" description="Pro residues" evidence="1">
    <location>
        <begin position="870"/>
        <end position="886"/>
    </location>
</feature>
<reference evidence="3 4" key="1">
    <citation type="journal article" date="2018" name="Evol. Lett.">
        <title>Horizontal gene cluster transfer increased hallucinogenic mushroom diversity.</title>
        <authorList>
            <person name="Reynolds H.T."/>
            <person name="Vijayakumar V."/>
            <person name="Gluck-Thaler E."/>
            <person name="Korotkin H.B."/>
            <person name="Matheny P.B."/>
            <person name="Slot J.C."/>
        </authorList>
    </citation>
    <scope>NUCLEOTIDE SEQUENCE [LARGE SCALE GENOMIC DNA]</scope>
    <source>
        <strain evidence="3 4">SRW20</strain>
    </source>
</reference>
<feature type="compositionally biased region" description="Polar residues" evidence="1">
    <location>
        <begin position="1494"/>
        <end position="1511"/>
    </location>
</feature>
<feature type="compositionally biased region" description="Basic and acidic residues" evidence="1">
    <location>
        <begin position="113"/>
        <end position="122"/>
    </location>
</feature>